<dbReference type="GO" id="GO:0032259">
    <property type="term" value="P:methylation"/>
    <property type="evidence" value="ECO:0007669"/>
    <property type="project" value="UniProtKB-KW"/>
</dbReference>
<reference evidence="1 2" key="1">
    <citation type="submission" date="2015-04" db="EMBL/GenBank/DDBJ databases">
        <title>Taxonomic description and genome sequence of Bacillus campisalis sp. nov., a novel member of the genus Bacillus isolated from solar saltern.</title>
        <authorList>
            <person name="Mathan Kumar R."/>
            <person name="Kaur G."/>
            <person name="Kumar A."/>
            <person name="Singh N.K."/>
            <person name="Kaur N."/>
            <person name="Kumar N."/>
            <person name="Mayilraj S."/>
        </authorList>
    </citation>
    <scope>NUCLEOTIDE SEQUENCE [LARGE SCALE GENOMIC DNA]</scope>
    <source>
        <strain evidence="1 2">SA2-6</strain>
    </source>
</reference>
<evidence type="ECO:0000313" key="1">
    <source>
        <dbReference type="EMBL" id="KKK36363.1"/>
    </source>
</evidence>
<sequence length="201" mass="23943">MKEFYYDKLLNIRTGKGQRDNEGSLHYHPYEPTPYGALEELFKQYEVHSSDRIVDFGCGKGRVNFFIHYFHGASIVGVEMNERFYQEAIENLRSYQRNTKKAAGLEFCCCLAEDYPIKTEDNVFYFFNPFTIQIFMKIIGNILKSAEKRRRKIELVLYYGSEDYMFFLENQTPFELMEEILLPGLSERDPFERFLIYRLAE</sequence>
<dbReference type="InterPro" id="IPR029063">
    <property type="entry name" value="SAM-dependent_MTases_sf"/>
</dbReference>
<dbReference type="Gene3D" id="3.40.50.150">
    <property type="entry name" value="Vaccinia Virus protein VP39"/>
    <property type="match status" value="1"/>
</dbReference>
<keyword evidence="2" id="KW-1185">Reference proteome</keyword>
<dbReference type="PATRIC" id="fig|1408103.3.peg.4385"/>
<dbReference type="EMBL" id="LAYY01000033">
    <property type="protein sequence ID" value="KKK36363.1"/>
    <property type="molecule type" value="Genomic_DNA"/>
</dbReference>
<dbReference type="RefSeq" id="WP_046525530.1">
    <property type="nucleotide sequence ID" value="NZ_LAYY01000033.1"/>
</dbReference>
<dbReference type="SUPFAM" id="SSF53335">
    <property type="entry name" value="S-adenosyl-L-methionine-dependent methyltransferases"/>
    <property type="match status" value="1"/>
</dbReference>
<name>A0A0M2SQ59_9BACI</name>
<keyword evidence="1" id="KW-0489">Methyltransferase</keyword>
<proteinExistence type="predicted"/>
<dbReference type="OrthoDB" id="9780095at2"/>
<organism evidence="1 2">
    <name type="scientific">Mesobacillus campisalis</name>
    <dbReference type="NCBI Taxonomy" id="1408103"/>
    <lineage>
        <taxon>Bacteria</taxon>
        <taxon>Bacillati</taxon>
        <taxon>Bacillota</taxon>
        <taxon>Bacilli</taxon>
        <taxon>Bacillales</taxon>
        <taxon>Bacillaceae</taxon>
        <taxon>Mesobacillus</taxon>
    </lineage>
</organism>
<accession>A0A0M2SQ59</accession>
<dbReference type="CDD" id="cd02440">
    <property type="entry name" value="AdoMet_MTases"/>
    <property type="match status" value="1"/>
</dbReference>
<keyword evidence="1" id="KW-0808">Transferase</keyword>
<dbReference type="GO" id="GO:0008168">
    <property type="term" value="F:methyltransferase activity"/>
    <property type="evidence" value="ECO:0007669"/>
    <property type="project" value="UniProtKB-KW"/>
</dbReference>
<gene>
    <name evidence="1" type="ORF">WQ57_19805</name>
</gene>
<dbReference type="Proteomes" id="UP000034166">
    <property type="component" value="Unassembled WGS sequence"/>
</dbReference>
<evidence type="ECO:0000313" key="2">
    <source>
        <dbReference type="Proteomes" id="UP000034166"/>
    </source>
</evidence>
<comment type="caution">
    <text evidence="1">The sequence shown here is derived from an EMBL/GenBank/DDBJ whole genome shotgun (WGS) entry which is preliminary data.</text>
</comment>
<dbReference type="AlphaFoldDB" id="A0A0M2SQ59"/>
<protein>
    <submittedName>
        <fullName evidence="1">SAM-dependent methyltransferase</fullName>
    </submittedName>
</protein>